<gene>
    <name evidence="6" type="ORF">SAMN05421872_104242</name>
</gene>
<comment type="subcellular location">
    <subcellularLocation>
        <location evidence="1">Cell membrane</location>
        <topology evidence="1">Multi-pass membrane protein</topology>
    </subcellularLocation>
</comment>
<dbReference type="AlphaFoldDB" id="A0A1G6Q2K5"/>
<dbReference type="InterPro" id="IPR036259">
    <property type="entry name" value="MFS_trans_sf"/>
</dbReference>
<dbReference type="InterPro" id="IPR020846">
    <property type="entry name" value="MFS_dom"/>
</dbReference>
<organism evidence="6 7">
    <name type="scientific">Nocardioides lianchengensis</name>
    <dbReference type="NCBI Taxonomy" id="1045774"/>
    <lineage>
        <taxon>Bacteria</taxon>
        <taxon>Bacillati</taxon>
        <taxon>Actinomycetota</taxon>
        <taxon>Actinomycetes</taxon>
        <taxon>Propionibacteriales</taxon>
        <taxon>Nocardioidaceae</taxon>
        <taxon>Nocardioides</taxon>
    </lineage>
</organism>
<dbReference type="Proteomes" id="UP000199034">
    <property type="component" value="Unassembled WGS sequence"/>
</dbReference>
<dbReference type="RefSeq" id="WP_090854159.1">
    <property type="nucleotide sequence ID" value="NZ_FMZM01000004.1"/>
</dbReference>
<keyword evidence="4" id="KW-0472">Membrane</keyword>
<proteinExistence type="predicted"/>
<evidence type="ECO:0000259" key="5">
    <source>
        <dbReference type="PROSITE" id="PS50850"/>
    </source>
</evidence>
<name>A0A1G6Q2K5_9ACTN</name>
<reference evidence="7" key="1">
    <citation type="submission" date="2016-10" db="EMBL/GenBank/DDBJ databases">
        <authorList>
            <person name="Varghese N."/>
            <person name="Submissions S."/>
        </authorList>
    </citation>
    <scope>NUCLEOTIDE SEQUENCE [LARGE SCALE GENOMIC DNA]</scope>
    <source>
        <strain evidence="7">CGMCC 4.6858</strain>
    </source>
</reference>
<evidence type="ECO:0000256" key="2">
    <source>
        <dbReference type="ARBA" id="ARBA00022692"/>
    </source>
</evidence>
<dbReference type="InterPro" id="IPR011701">
    <property type="entry name" value="MFS"/>
</dbReference>
<sequence>MGGAGRTGLVVGLASYLDAGALVTSGLAVGGIYADTLPLGDGAVGALLGTQTLAFAVGAVAGGRLADRIGRRRVLLVSLVLYALGVALLAGAQGPATLAAGLLLSGLGIGADLPSSLALASESAPPGRKARQVALTQVFWGVGIGATGLLALLLSPWGEAAARLLYLHLLLVALVTLGLRLSVRETVEWTEARATRTVTPVRARLGPLRGPAVTAALATGLYYALWTLGANTLGQFKPYLWVQVLGGSAGGASALLLLALPLGLTGSFVFAAVADSGRRTRWVAVGSLTVAAGWALLLVVPGRATFVLLVAVSALGATLAGESLYKVATQELVPTLQRATVQGLTMAVARVLAAGFAVVTPALARADLSLLVGIVLVTQLLAAGIALAWLPRLRQRAA</sequence>
<dbReference type="EMBL" id="FMZM01000004">
    <property type="protein sequence ID" value="SDC86593.1"/>
    <property type="molecule type" value="Genomic_DNA"/>
</dbReference>
<protein>
    <submittedName>
        <fullName evidence="6">MFS transporter, SP family, inositol transporter</fullName>
    </submittedName>
</protein>
<dbReference type="STRING" id="1045774.SAMN05421872_104242"/>
<keyword evidence="3" id="KW-1133">Transmembrane helix</keyword>
<dbReference type="InterPro" id="IPR005829">
    <property type="entry name" value="Sugar_transporter_CS"/>
</dbReference>
<dbReference type="PROSITE" id="PS50850">
    <property type="entry name" value="MFS"/>
    <property type="match status" value="1"/>
</dbReference>
<feature type="domain" description="Major facilitator superfamily (MFS) profile" evidence="5">
    <location>
        <begin position="4"/>
        <end position="394"/>
    </location>
</feature>
<evidence type="ECO:0000313" key="6">
    <source>
        <dbReference type="EMBL" id="SDC86593.1"/>
    </source>
</evidence>
<dbReference type="Pfam" id="PF07690">
    <property type="entry name" value="MFS_1"/>
    <property type="match status" value="1"/>
</dbReference>
<dbReference type="PANTHER" id="PTHR23508">
    <property type="entry name" value="CARBOXYLIC ACID TRANSPORTER PROTEIN HOMOLOG"/>
    <property type="match status" value="1"/>
</dbReference>
<evidence type="ECO:0000256" key="3">
    <source>
        <dbReference type="ARBA" id="ARBA00022989"/>
    </source>
</evidence>
<accession>A0A1G6Q2K5</accession>
<keyword evidence="2" id="KW-0812">Transmembrane</keyword>
<evidence type="ECO:0000256" key="1">
    <source>
        <dbReference type="ARBA" id="ARBA00004651"/>
    </source>
</evidence>
<dbReference type="OrthoDB" id="3252866at2"/>
<dbReference type="PANTHER" id="PTHR23508:SF10">
    <property type="entry name" value="CARBOXYLIC ACID TRANSPORTER PROTEIN HOMOLOG"/>
    <property type="match status" value="1"/>
</dbReference>
<dbReference type="SUPFAM" id="SSF103473">
    <property type="entry name" value="MFS general substrate transporter"/>
    <property type="match status" value="1"/>
</dbReference>
<dbReference type="PROSITE" id="PS00217">
    <property type="entry name" value="SUGAR_TRANSPORT_2"/>
    <property type="match status" value="1"/>
</dbReference>
<evidence type="ECO:0000256" key="4">
    <source>
        <dbReference type="ARBA" id="ARBA00023136"/>
    </source>
</evidence>
<dbReference type="GO" id="GO:0005886">
    <property type="term" value="C:plasma membrane"/>
    <property type="evidence" value="ECO:0007669"/>
    <property type="project" value="UniProtKB-SubCell"/>
</dbReference>
<evidence type="ECO:0000313" key="7">
    <source>
        <dbReference type="Proteomes" id="UP000199034"/>
    </source>
</evidence>
<dbReference type="PROSITE" id="PS00216">
    <property type="entry name" value="SUGAR_TRANSPORT_1"/>
    <property type="match status" value="1"/>
</dbReference>
<keyword evidence="7" id="KW-1185">Reference proteome</keyword>
<dbReference type="Gene3D" id="1.20.1250.20">
    <property type="entry name" value="MFS general substrate transporter like domains"/>
    <property type="match status" value="1"/>
</dbReference>
<dbReference type="GO" id="GO:0046943">
    <property type="term" value="F:carboxylic acid transmembrane transporter activity"/>
    <property type="evidence" value="ECO:0007669"/>
    <property type="project" value="TreeGrafter"/>
</dbReference>